<dbReference type="AlphaFoldDB" id="A0A4U9HD30"/>
<accession>A0A4U9HD30</accession>
<dbReference type="EMBL" id="LR590463">
    <property type="protein sequence ID" value="VTP61545.1"/>
    <property type="molecule type" value="Genomic_DNA"/>
</dbReference>
<evidence type="ECO:0000313" key="2">
    <source>
        <dbReference type="Proteomes" id="UP000307968"/>
    </source>
</evidence>
<dbReference type="Proteomes" id="UP000307968">
    <property type="component" value="Chromosome"/>
</dbReference>
<gene>
    <name evidence="1" type="ORF">NCTC12971_02059</name>
</gene>
<proteinExistence type="predicted"/>
<evidence type="ECO:0000313" key="1">
    <source>
        <dbReference type="EMBL" id="VTP61545.1"/>
    </source>
</evidence>
<protein>
    <submittedName>
        <fullName evidence="1">Uncharacterized protein</fullName>
    </submittedName>
</protein>
<organism evidence="1 2">
    <name type="scientific">Serratia rubidaea</name>
    <name type="common">Serratia marinorubra</name>
    <dbReference type="NCBI Taxonomy" id="61652"/>
    <lineage>
        <taxon>Bacteria</taxon>
        <taxon>Pseudomonadati</taxon>
        <taxon>Pseudomonadota</taxon>
        <taxon>Gammaproteobacteria</taxon>
        <taxon>Enterobacterales</taxon>
        <taxon>Yersiniaceae</taxon>
        <taxon>Serratia</taxon>
    </lineage>
</organism>
<name>A0A4U9HD30_SERRU</name>
<reference evidence="1 2" key="1">
    <citation type="submission" date="2019-05" db="EMBL/GenBank/DDBJ databases">
        <authorList>
            <consortium name="Pathogen Informatics"/>
        </authorList>
    </citation>
    <scope>NUCLEOTIDE SEQUENCE [LARGE SCALE GENOMIC DNA]</scope>
    <source>
        <strain evidence="1 2">NCTC12971</strain>
    </source>
</reference>
<sequence length="108" mass="12529">MYAQSNKMAVFVIPESENDHEWPSRKKWIDASKWLETSQYIKIDDFYLLNLNYTPIDDLNVFGITARIQEAINNAGDDIPELAALNNLDSQVFFQLMDGKLSSEYFED</sequence>